<evidence type="ECO:0008006" key="3">
    <source>
        <dbReference type="Google" id="ProtNLM"/>
    </source>
</evidence>
<dbReference type="InterPro" id="IPR035965">
    <property type="entry name" value="PAS-like_dom_sf"/>
</dbReference>
<protein>
    <recommendedName>
        <fullName evidence="3">PAS domain-containing protein</fullName>
    </recommendedName>
</protein>
<evidence type="ECO:0000313" key="2">
    <source>
        <dbReference type="Proteomes" id="UP000246964"/>
    </source>
</evidence>
<reference evidence="1 2" key="1">
    <citation type="submission" date="2018-05" db="EMBL/GenBank/DDBJ databases">
        <title>Freshwater and sediment microbial communities from various areas in North America, analyzing microbe dynamics in response to fracking.</title>
        <authorList>
            <person name="Lamendella R."/>
        </authorList>
    </citation>
    <scope>NUCLEOTIDE SEQUENCE [LARGE SCALE GENOMIC DNA]</scope>
    <source>
        <strain evidence="1 2">125B1</strain>
    </source>
</reference>
<dbReference type="AlphaFoldDB" id="A0A317Q0Q5"/>
<gene>
    <name evidence="1" type="ORF">DET45_12311</name>
</gene>
<proteinExistence type="predicted"/>
<comment type="caution">
    <text evidence="1">The sequence shown here is derived from an EMBL/GenBank/DDBJ whole genome shotgun (WGS) entry which is preliminary data.</text>
</comment>
<dbReference type="SUPFAM" id="SSF55785">
    <property type="entry name" value="PYP-like sensor domain (PAS domain)"/>
    <property type="match status" value="1"/>
</dbReference>
<dbReference type="Gene3D" id="3.30.450.20">
    <property type="entry name" value="PAS domain"/>
    <property type="match status" value="1"/>
</dbReference>
<keyword evidence="2" id="KW-1185">Reference proteome</keyword>
<sequence>MHNSSELTKLLIALDENIPIGLVILAQDLTIAHVNGYIKSQLGATTKTLQGTHFNDVFTLISNANSSCFALA</sequence>
<dbReference type="EMBL" id="QGTT01000023">
    <property type="protein sequence ID" value="PWW07939.1"/>
    <property type="molecule type" value="Genomic_DNA"/>
</dbReference>
<organism evidence="1 2">
    <name type="scientific">Pseudidiomarina maritima</name>
    <dbReference type="NCBI Taxonomy" id="519453"/>
    <lineage>
        <taxon>Bacteria</taxon>
        <taxon>Pseudomonadati</taxon>
        <taxon>Pseudomonadota</taxon>
        <taxon>Gammaproteobacteria</taxon>
        <taxon>Alteromonadales</taxon>
        <taxon>Idiomarinaceae</taxon>
        <taxon>Pseudidiomarina</taxon>
    </lineage>
</organism>
<name>A0A317Q0Q5_9GAMM</name>
<accession>A0A317Q0Q5</accession>
<evidence type="ECO:0000313" key="1">
    <source>
        <dbReference type="EMBL" id="PWW07939.1"/>
    </source>
</evidence>
<dbReference type="Proteomes" id="UP000246964">
    <property type="component" value="Unassembled WGS sequence"/>
</dbReference>